<dbReference type="InterPro" id="IPR031424">
    <property type="entry name" value="QVR-like"/>
</dbReference>
<accession>A0AAE8ZXP2</accession>
<evidence type="ECO:0000256" key="3">
    <source>
        <dbReference type="SAM" id="Phobius"/>
    </source>
</evidence>
<gene>
    <name evidence="5" type="ORF">L3Y34_006528</name>
</gene>
<keyword evidence="2" id="KW-0325">Glycoprotein</keyword>
<evidence type="ECO:0000256" key="1">
    <source>
        <dbReference type="ARBA" id="ARBA00022729"/>
    </source>
</evidence>
<evidence type="ECO:0000313" key="5">
    <source>
        <dbReference type="EMBL" id="ULT86860.1"/>
    </source>
</evidence>
<proteinExistence type="predicted"/>
<dbReference type="EMBL" id="CP090895">
    <property type="protein sequence ID" value="ULT86860.1"/>
    <property type="molecule type" value="Genomic_DNA"/>
</dbReference>
<feature type="signal peptide" evidence="4">
    <location>
        <begin position="1"/>
        <end position="18"/>
    </location>
</feature>
<evidence type="ECO:0000313" key="6">
    <source>
        <dbReference type="Proteomes" id="UP000827892"/>
    </source>
</evidence>
<dbReference type="GO" id="GO:0030431">
    <property type="term" value="P:sleep"/>
    <property type="evidence" value="ECO:0007669"/>
    <property type="project" value="InterPro"/>
</dbReference>
<evidence type="ECO:0000256" key="4">
    <source>
        <dbReference type="SAM" id="SignalP"/>
    </source>
</evidence>
<dbReference type="CDD" id="cd00117">
    <property type="entry name" value="TFP"/>
    <property type="match status" value="1"/>
</dbReference>
<feature type="transmembrane region" description="Helical" evidence="3">
    <location>
        <begin position="108"/>
        <end position="127"/>
    </location>
</feature>
<evidence type="ECO:0000256" key="2">
    <source>
        <dbReference type="ARBA" id="ARBA00023180"/>
    </source>
</evidence>
<organism evidence="5 6">
    <name type="scientific">Caenorhabditis briggsae</name>
    <dbReference type="NCBI Taxonomy" id="6238"/>
    <lineage>
        <taxon>Eukaryota</taxon>
        <taxon>Metazoa</taxon>
        <taxon>Ecdysozoa</taxon>
        <taxon>Nematoda</taxon>
        <taxon>Chromadorea</taxon>
        <taxon>Rhabditida</taxon>
        <taxon>Rhabditina</taxon>
        <taxon>Rhabditomorpha</taxon>
        <taxon>Rhabditoidea</taxon>
        <taxon>Rhabditidae</taxon>
        <taxon>Peloderinae</taxon>
        <taxon>Caenorhabditis</taxon>
    </lineage>
</organism>
<protein>
    <recommendedName>
        <fullName evidence="7">Protein sleepless</fullName>
    </recommendedName>
</protein>
<keyword evidence="3" id="KW-0812">Transmembrane</keyword>
<reference evidence="5 6" key="1">
    <citation type="submission" date="2022-02" db="EMBL/GenBank/DDBJ databases">
        <title>Chromosome-level reference genomes for two strains of Caenorhabditis briggsae: an improved platform for comparative genomics.</title>
        <authorList>
            <person name="Stevens L."/>
            <person name="Andersen E.C."/>
        </authorList>
    </citation>
    <scope>NUCLEOTIDE SEQUENCE [LARGE SCALE GENOMIC DNA]</scope>
    <source>
        <strain evidence="5">QX1410_ONT</strain>
        <tissue evidence="5">Whole-organism</tissue>
    </source>
</reference>
<dbReference type="GO" id="GO:0032222">
    <property type="term" value="P:regulation of synaptic transmission, cholinergic"/>
    <property type="evidence" value="ECO:0007669"/>
    <property type="project" value="InterPro"/>
</dbReference>
<dbReference type="Proteomes" id="UP000827892">
    <property type="component" value="Chromosome V"/>
</dbReference>
<keyword evidence="3" id="KW-1133">Transmembrane helix</keyword>
<keyword evidence="3" id="KW-0472">Membrane</keyword>
<sequence>MQPLQIFLLILLPLTTFQLECFTCGVFLSAPDPMCRGEIRNNSCAPENLGCLSIIGHKSDGTYYVEKRCAEKTDDLTDGCISVGIRGIAAKQCLCQENLCNSSSQKTFITGLGIILSLSFAIFKNFLI</sequence>
<keyword evidence="1 4" id="KW-0732">Signal</keyword>
<dbReference type="Pfam" id="PF17064">
    <property type="entry name" value="QVR"/>
    <property type="match status" value="1"/>
</dbReference>
<evidence type="ECO:0008006" key="7">
    <source>
        <dbReference type="Google" id="ProtNLM"/>
    </source>
</evidence>
<dbReference type="AlphaFoldDB" id="A0AAE8ZXP2"/>
<name>A0AAE8ZXP2_CAEBR</name>
<feature type="chain" id="PRO_5042044448" description="Protein sleepless" evidence="4">
    <location>
        <begin position="19"/>
        <end position="128"/>
    </location>
</feature>